<name>K0YQE4_9CORY</name>
<keyword evidence="1" id="KW-0812">Transmembrane</keyword>
<reference evidence="2 3" key="1">
    <citation type="submission" date="2012-08" db="EMBL/GenBank/DDBJ databases">
        <title>The Genome Sequence of Turicella otitidis ATCC 51513.</title>
        <authorList>
            <consortium name="The Broad Institute Genome Sequencing Platform"/>
            <person name="Earl A."/>
            <person name="Ward D."/>
            <person name="Feldgarden M."/>
            <person name="Gevers D."/>
            <person name="Huys G."/>
            <person name="Walker B."/>
            <person name="Young S.K."/>
            <person name="Zeng Q."/>
            <person name="Gargeya S."/>
            <person name="Fitzgerald M."/>
            <person name="Haas B."/>
            <person name="Abouelleil A."/>
            <person name="Alvarado L."/>
            <person name="Arachchi H.M."/>
            <person name="Berlin A.M."/>
            <person name="Chapman S.B."/>
            <person name="Goldberg J."/>
            <person name="Griggs A."/>
            <person name="Gujja S."/>
            <person name="Hansen M."/>
            <person name="Howarth C."/>
            <person name="Imamovic A."/>
            <person name="Larimer J."/>
            <person name="McCowen C."/>
            <person name="Montmayeur A."/>
            <person name="Murphy C."/>
            <person name="Neiman D."/>
            <person name="Pearson M."/>
            <person name="Priest M."/>
            <person name="Roberts A."/>
            <person name="Saif S."/>
            <person name="Shea T."/>
            <person name="Sisk P."/>
            <person name="Sykes S."/>
            <person name="Wortman J."/>
            <person name="Nusbaum C."/>
            <person name="Birren B."/>
        </authorList>
    </citation>
    <scope>NUCLEOTIDE SEQUENCE [LARGE SCALE GENOMIC DNA]</scope>
    <source>
        <strain evidence="2 3">ATCC 51513</strain>
    </source>
</reference>
<keyword evidence="1" id="KW-1133">Transmembrane helix</keyword>
<evidence type="ECO:0000313" key="2">
    <source>
        <dbReference type="EMBL" id="EJZ81759.1"/>
    </source>
</evidence>
<gene>
    <name evidence="2" type="ORF">HMPREF9719_01324</name>
</gene>
<dbReference type="HOGENOM" id="CLU_2482392_0_0_11"/>
<dbReference type="AlphaFoldDB" id="K0YQE4"/>
<dbReference type="EMBL" id="AHAE01000063">
    <property type="protein sequence ID" value="EJZ81759.1"/>
    <property type="molecule type" value="Genomic_DNA"/>
</dbReference>
<keyword evidence="1" id="KW-0472">Membrane</keyword>
<proteinExistence type="predicted"/>
<dbReference type="OrthoDB" id="9970930at2"/>
<protein>
    <submittedName>
        <fullName evidence="2">Uncharacterized protein</fullName>
    </submittedName>
</protein>
<organism evidence="2 3">
    <name type="scientific">Corynebacterium otitidis ATCC 51513</name>
    <dbReference type="NCBI Taxonomy" id="883169"/>
    <lineage>
        <taxon>Bacteria</taxon>
        <taxon>Bacillati</taxon>
        <taxon>Actinomycetota</taxon>
        <taxon>Actinomycetes</taxon>
        <taxon>Mycobacteriales</taxon>
        <taxon>Corynebacteriaceae</taxon>
        <taxon>Corynebacterium</taxon>
    </lineage>
</organism>
<feature type="transmembrane region" description="Helical" evidence="1">
    <location>
        <begin position="12"/>
        <end position="32"/>
    </location>
</feature>
<feature type="transmembrane region" description="Helical" evidence="1">
    <location>
        <begin position="52"/>
        <end position="74"/>
    </location>
</feature>
<evidence type="ECO:0000256" key="1">
    <source>
        <dbReference type="SAM" id="Phobius"/>
    </source>
</evidence>
<accession>K0YQE4</accession>
<comment type="caution">
    <text evidence="2">The sequence shown here is derived from an EMBL/GenBank/DDBJ whole genome shotgun (WGS) entry which is preliminary data.</text>
</comment>
<evidence type="ECO:0000313" key="3">
    <source>
        <dbReference type="Proteomes" id="UP000006078"/>
    </source>
</evidence>
<sequence length="87" mass="9566">MQDPRQEKSWWKIWLALVVGTLIGSSVVPALLERYARGGDWEAALEHAAGVVVTAWLPTVAVFSAAGLTALFIARRRSFFEKPGRAN</sequence>
<keyword evidence="3" id="KW-1185">Reference proteome</keyword>
<dbReference type="RefSeq" id="WP_004601214.1">
    <property type="nucleotide sequence ID" value="NZ_JH815194.1"/>
</dbReference>
<dbReference type="Proteomes" id="UP000006078">
    <property type="component" value="Unassembled WGS sequence"/>
</dbReference>